<dbReference type="EMBL" id="KI632201">
    <property type="protein sequence ID" value="EYU22399.1"/>
    <property type="molecule type" value="Genomic_DNA"/>
</dbReference>
<dbReference type="InterPro" id="IPR012891">
    <property type="entry name" value="GCK_dom"/>
</dbReference>
<gene>
    <name evidence="2" type="ORF">MIMGU_mgv1a023964mg</name>
</gene>
<dbReference type="Pfam" id="PF07802">
    <property type="entry name" value="GCK"/>
    <property type="match status" value="1"/>
</dbReference>
<dbReference type="SMART" id="SM01227">
    <property type="entry name" value="GCK"/>
    <property type="match status" value="1"/>
</dbReference>
<evidence type="ECO:0000259" key="1">
    <source>
        <dbReference type="SMART" id="SM01227"/>
    </source>
</evidence>
<dbReference type="AlphaFoldDB" id="A0A022Q430"/>
<feature type="domain" description="GCK" evidence="1">
    <location>
        <begin position="1"/>
        <end position="56"/>
    </location>
</feature>
<dbReference type="PANTHER" id="PTHR34357:SF2">
    <property type="entry name" value="F26F24.3-RELATED"/>
    <property type="match status" value="1"/>
</dbReference>
<keyword evidence="3" id="KW-1185">Reference proteome</keyword>
<evidence type="ECO:0000313" key="3">
    <source>
        <dbReference type="Proteomes" id="UP000030748"/>
    </source>
</evidence>
<reference evidence="2 3" key="1">
    <citation type="journal article" date="2013" name="Proc. Natl. Acad. Sci. U.S.A.">
        <title>Fine-scale variation in meiotic recombination in Mimulus inferred from population shotgun sequencing.</title>
        <authorList>
            <person name="Hellsten U."/>
            <person name="Wright K.M."/>
            <person name="Jenkins J."/>
            <person name="Shu S."/>
            <person name="Yuan Y."/>
            <person name="Wessler S.R."/>
            <person name="Schmutz J."/>
            <person name="Willis J.H."/>
            <person name="Rokhsar D.S."/>
        </authorList>
    </citation>
    <scope>NUCLEOTIDE SEQUENCE [LARGE SCALE GENOMIC DNA]</scope>
    <source>
        <strain evidence="3">cv. DUN x IM62</strain>
    </source>
</reference>
<dbReference type="Proteomes" id="UP000030748">
    <property type="component" value="Unassembled WGS sequence"/>
</dbReference>
<dbReference type="PANTHER" id="PTHR34357">
    <property type="entry name" value="F7A19.14 PROTEIN-RELATED"/>
    <property type="match status" value="1"/>
</dbReference>
<proteinExistence type="predicted"/>
<name>A0A022Q430_ERYGU</name>
<protein>
    <recommendedName>
        <fullName evidence="1">GCK domain-containing protein</fullName>
    </recommendedName>
</protein>
<sequence length="73" mass="8451">AFTEWEKCVDEGEKKKENIVDKCFPALKKCMEAHTDYYAPVLQAEKTADEQVLKQLDADINTQESEKKEIEQT</sequence>
<evidence type="ECO:0000313" key="2">
    <source>
        <dbReference type="EMBL" id="EYU22399.1"/>
    </source>
</evidence>
<organism evidence="2 3">
    <name type="scientific">Erythranthe guttata</name>
    <name type="common">Yellow monkey flower</name>
    <name type="synonym">Mimulus guttatus</name>
    <dbReference type="NCBI Taxonomy" id="4155"/>
    <lineage>
        <taxon>Eukaryota</taxon>
        <taxon>Viridiplantae</taxon>
        <taxon>Streptophyta</taxon>
        <taxon>Embryophyta</taxon>
        <taxon>Tracheophyta</taxon>
        <taxon>Spermatophyta</taxon>
        <taxon>Magnoliopsida</taxon>
        <taxon>eudicotyledons</taxon>
        <taxon>Gunneridae</taxon>
        <taxon>Pentapetalae</taxon>
        <taxon>asterids</taxon>
        <taxon>lamiids</taxon>
        <taxon>Lamiales</taxon>
        <taxon>Phrymaceae</taxon>
        <taxon>Erythranthe</taxon>
    </lineage>
</organism>
<feature type="non-terminal residue" evidence="2">
    <location>
        <position position="1"/>
    </location>
</feature>
<dbReference type="STRING" id="4155.A0A022Q430"/>
<accession>A0A022Q430</accession>